<sequence>MSLKIDWSLVARKVFNKENLIAIVVVGFFPPIIGTIRAFSGLDPIPEGYQMVDFGIGFIYSYIVTATLFYGSAAIIHLLNQVLPWKGNVQKRIFLEIIFILSFSSTAQGLILYLLDGTPLLFIKTGLEFKDYVENILFSNAITIIVVILMEGIYFFRNWRETVLATERLMKENAESQLANLRAQLDPHFLFNSLNVLTGLIRQDPKKAETFVEDFARVYRHMLEVNNRMVVPLEEELDFARQYLNLQQIRFKEGLVVNWNLDGMHVDSYLPPLSLQELISNAIKHNVVHESQPLNLDIEVGPKYLEVRNNYNLRSDQSASTGLGLENIRERYRLLQQKEPEFSRKNGQFIARLALLEIEE</sequence>
<name>A0A7H0VH43_9FLAO</name>
<keyword evidence="1" id="KW-0472">Membrane</keyword>
<dbReference type="KEGG" id="chyd:H4K34_04120"/>
<dbReference type="PANTHER" id="PTHR34220">
    <property type="entry name" value="SENSOR HISTIDINE KINASE YPDA"/>
    <property type="match status" value="1"/>
</dbReference>
<dbReference type="GO" id="GO:0016020">
    <property type="term" value="C:membrane"/>
    <property type="evidence" value="ECO:0007669"/>
    <property type="project" value="InterPro"/>
</dbReference>
<dbReference type="InterPro" id="IPR050640">
    <property type="entry name" value="Bact_2-comp_sensor_kinase"/>
</dbReference>
<keyword evidence="1" id="KW-1133">Transmembrane helix</keyword>
<dbReference type="AlphaFoldDB" id="A0A7H0VH43"/>
<dbReference type="InterPro" id="IPR010559">
    <property type="entry name" value="Sig_transdc_His_kin_internal"/>
</dbReference>
<evidence type="ECO:0000313" key="3">
    <source>
        <dbReference type="EMBL" id="QNR25041.1"/>
    </source>
</evidence>
<organism evidence="3 4">
    <name type="scientific">Croceimicrobium hydrocarbonivorans</name>
    <dbReference type="NCBI Taxonomy" id="2761580"/>
    <lineage>
        <taxon>Bacteria</taxon>
        <taxon>Pseudomonadati</taxon>
        <taxon>Bacteroidota</taxon>
        <taxon>Flavobacteriia</taxon>
        <taxon>Flavobacteriales</taxon>
        <taxon>Owenweeksiaceae</taxon>
        <taxon>Croceimicrobium</taxon>
    </lineage>
</organism>
<keyword evidence="3" id="KW-0808">Transferase</keyword>
<feature type="transmembrane region" description="Helical" evidence="1">
    <location>
        <begin position="135"/>
        <end position="156"/>
    </location>
</feature>
<protein>
    <submittedName>
        <fullName evidence="3">Histidine kinase</fullName>
    </submittedName>
</protein>
<evidence type="ECO:0000259" key="2">
    <source>
        <dbReference type="Pfam" id="PF06580"/>
    </source>
</evidence>
<dbReference type="RefSeq" id="WP_210759566.1">
    <property type="nucleotide sequence ID" value="NZ_CP060139.1"/>
</dbReference>
<evidence type="ECO:0000313" key="4">
    <source>
        <dbReference type="Proteomes" id="UP000516305"/>
    </source>
</evidence>
<feature type="domain" description="Signal transduction histidine kinase internal region" evidence="2">
    <location>
        <begin position="177"/>
        <end position="253"/>
    </location>
</feature>
<dbReference type="Pfam" id="PF06580">
    <property type="entry name" value="His_kinase"/>
    <property type="match status" value="1"/>
</dbReference>
<gene>
    <name evidence="3" type="ORF">H4K34_04120</name>
</gene>
<feature type="transmembrane region" description="Helical" evidence="1">
    <location>
        <begin position="20"/>
        <end position="39"/>
    </location>
</feature>
<keyword evidence="4" id="KW-1185">Reference proteome</keyword>
<dbReference type="Gene3D" id="3.30.565.10">
    <property type="entry name" value="Histidine kinase-like ATPase, C-terminal domain"/>
    <property type="match status" value="1"/>
</dbReference>
<feature type="transmembrane region" description="Helical" evidence="1">
    <location>
        <begin position="59"/>
        <end position="81"/>
    </location>
</feature>
<dbReference type="Proteomes" id="UP000516305">
    <property type="component" value="Chromosome"/>
</dbReference>
<dbReference type="PANTHER" id="PTHR34220:SF7">
    <property type="entry name" value="SENSOR HISTIDINE KINASE YPDA"/>
    <property type="match status" value="1"/>
</dbReference>
<dbReference type="GO" id="GO:0000155">
    <property type="term" value="F:phosphorelay sensor kinase activity"/>
    <property type="evidence" value="ECO:0007669"/>
    <property type="project" value="InterPro"/>
</dbReference>
<keyword evidence="3" id="KW-0418">Kinase</keyword>
<proteinExistence type="predicted"/>
<feature type="transmembrane region" description="Helical" evidence="1">
    <location>
        <begin position="93"/>
        <end position="115"/>
    </location>
</feature>
<dbReference type="InterPro" id="IPR036890">
    <property type="entry name" value="HATPase_C_sf"/>
</dbReference>
<reference evidence="3 4" key="1">
    <citation type="submission" date="2020-08" db="EMBL/GenBank/DDBJ databases">
        <title>Croceimicrobium hydrocarbonivorans gen. nov., sp. nov., a novel marine bacterium isolated from a bacterial consortium that degrades polyethylene terephthalate.</title>
        <authorList>
            <person name="Liu R."/>
        </authorList>
    </citation>
    <scope>NUCLEOTIDE SEQUENCE [LARGE SCALE GENOMIC DNA]</scope>
    <source>
        <strain evidence="3 4">A20-9</strain>
    </source>
</reference>
<dbReference type="EMBL" id="CP060139">
    <property type="protein sequence ID" value="QNR25041.1"/>
    <property type="molecule type" value="Genomic_DNA"/>
</dbReference>
<accession>A0A7H0VH43</accession>
<evidence type="ECO:0000256" key="1">
    <source>
        <dbReference type="SAM" id="Phobius"/>
    </source>
</evidence>
<keyword evidence="1" id="KW-0812">Transmembrane</keyword>